<evidence type="ECO:0000313" key="2">
    <source>
        <dbReference type="EMBL" id="CAB4287932.1"/>
    </source>
</evidence>
<feature type="region of interest" description="Disordered" evidence="1">
    <location>
        <begin position="24"/>
        <end position="44"/>
    </location>
</feature>
<accession>A0A6J5VIG6</accession>
<reference evidence="2 3" key="1">
    <citation type="submission" date="2020-05" db="EMBL/GenBank/DDBJ databases">
        <authorList>
            <person name="Campoy J."/>
            <person name="Schneeberger K."/>
            <person name="Spophaly S."/>
        </authorList>
    </citation>
    <scope>NUCLEOTIDE SEQUENCE [LARGE SCALE GENOMIC DNA]</scope>
    <source>
        <strain evidence="2">PruArmRojPasFocal</strain>
    </source>
</reference>
<name>A0A6J5VIG6_PRUAR</name>
<proteinExistence type="predicted"/>
<sequence length="96" mass="10572">MGAAAPKYGNSECQKVVDMIPVPPQQASRELEHSQNDGNHGGSVVNNIIISQNTIYATNSNRVGISLSTSRNEVEAIRNMVLKTKRLRRRPEVIKS</sequence>
<dbReference type="EMBL" id="CAEKDK010000007">
    <property type="protein sequence ID" value="CAB4287932.1"/>
    <property type="molecule type" value="Genomic_DNA"/>
</dbReference>
<evidence type="ECO:0000256" key="1">
    <source>
        <dbReference type="SAM" id="MobiDB-lite"/>
    </source>
</evidence>
<gene>
    <name evidence="2" type="ORF">CURHAP_LOCUS45958</name>
</gene>
<organism evidence="2 3">
    <name type="scientific">Prunus armeniaca</name>
    <name type="common">Apricot</name>
    <name type="synonym">Armeniaca vulgaris</name>
    <dbReference type="NCBI Taxonomy" id="36596"/>
    <lineage>
        <taxon>Eukaryota</taxon>
        <taxon>Viridiplantae</taxon>
        <taxon>Streptophyta</taxon>
        <taxon>Embryophyta</taxon>
        <taxon>Tracheophyta</taxon>
        <taxon>Spermatophyta</taxon>
        <taxon>Magnoliopsida</taxon>
        <taxon>eudicotyledons</taxon>
        <taxon>Gunneridae</taxon>
        <taxon>Pentapetalae</taxon>
        <taxon>rosids</taxon>
        <taxon>fabids</taxon>
        <taxon>Rosales</taxon>
        <taxon>Rosaceae</taxon>
        <taxon>Amygdaloideae</taxon>
        <taxon>Amygdaleae</taxon>
        <taxon>Prunus</taxon>
    </lineage>
</organism>
<dbReference type="Proteomes" id="UP000507222">
    <property type="component" value="Unassembled WGS sequence"/>
</dbReference>
<protein>
    <submittedName>
        <fullName evidence="2">Uncharacterized protein</fullName>
    </submittedName>
</protein>
<dbReference type="AlphaFoldDB" id="A0A6J5VIG6"/>
<evidence type="ECO:0000313" key="3">
    <source>
        <dbReference type="Proteomes" id="UP000507222"/>
    </source>
</evidence>